<dbReference type="InterPro" id="IPR000718">
    <property type="entry name" value="Peptidase_M13"/>
</dbReference>
<dbReference type="GO" id="GO:0005886">
    <property type="term" value="C:plasma membrane"/>
    <property type="evidence" value="ECO:0007669"/>
    <property type="project" value="TreeGrafter"/>
</dbReference>
<dbReference type="PANTHER" id="PTHR11733:SF167">
    <property type="entry name" value="FI17812P1-RELATED"/>
    <property type="match status" value="1"/>
</dbReference>
<sequence length="670" mass="73641">MALLAAAAPAFAASAKPELGSFGFDTAGMDRSVKPGDDWVRFTNGGYTDKLVIPADRTNFGMFTKLRDLSQERTRKIIEGSATAASTAAKGTETQKVGDYYASFMDEAAAETKGITPIKPILSGIDAIKDRKALAAEMGTLGRDGIDMPIGAQVMGDLKNPDVITAYVGQGGLGLPDRDYYLDTKNPKFAEVRTKYVEHIGRMLALAGLTNAPARAQAVYDLERKIAQVHWSQVEQRQVEKLYNPVASSAIATTYPGVDWAPLLASLGLSAQKELIVAQPSAVTGIAKLIASEPLPVWKDYLTMRTLESTAPLLSKAFVDENFAFNGTVLGGQPENQPRWKRATDATSNALGEAVGSLYVAQYFPPEAKVKADELVKNIIAAMDERLSKLEWMDPKTRVAAREKLAAFTPKIGYPEKWLDYSKLEVVRGDSVGNAMRYRRFEYDRQLAKIGKPVDRTEWGMTPMTVNAYANPLWNEIVFPAAILQPPFFDANADAAVNYGGIGMVIGHEITHHFDDQGRKFDKRGRLADWWTPADITRFKALTDKVVAQYGAYEPLPGSKVNGELTLGENIADLAGITIAYDAYQRSLGGKPDKVIDGFTGDQRFYLGASQIWRQKYRDAAMLRGLTTDPHTPGNYRPYVARNFDTWYAAFGAKPGEKLYLAPADRLKLW</sequence>
<comment type="cofactor">
    <cofactor evidence="1">
        <name>Zn(2+)</name>
        <dbReference type="ChEBI" id="CHEBI:29105"/>
    </cofactor>
</comment>
<name>A0A916ZN28_9SPHN</name>
<keyword evidence="11" id="KW-1185">Reference proteome</keyword>
<dbReference type="InterPro" id="IPR008753">
    <property type="entry name" value="Peptidase_M13_N"/>
</dbReference>
<evidence type="ECO:0000256" key="7">
    <source>
        <dbReference type="ARBA" id="ARBA00023049"/>
    </source>
</evidence>
<reference evidence="10" key="1">
    <citation type="journal article" date="2014" name="Int. J. Syst. Evol. Microbiol.">
        <title>Complete genome sequence of Corynebacterium casei LMG S-19264T (=DSM 44701T), isolated from a smear-ripened cheese.</title>
        <authorList>
            <consortium name="US DOE Joint Genome Institute (JGI-PGF)"/>
            <person name="Walter F."/>
            <person name="Albersmeier A."/>
            <person name="Kalinowski J."/>
            <person name="Ruckert C."/>
        </authorList>
    </citation>
    <scope>NUCLEOTIDE SEQUENCE</scope>
    <source>
        <strain evidence="10">CGMCC 1.15519</strain>
    </source>
</reference>
<proteinExistence type="inferred from homology"/>
<organism evidence="10 11">
    <name type="scientific">Sandarakinorhabdus glacialis</name>
    <dbReference type="NCBI Taxonomy" id="1614636"/>
    <lineage>
        <taxon>Bacteria</taxon>
        <taxon>Pseudomonadati</taxon>
        <taxon>Pseudomonadota</taxon>
        <taxon>Alphaproteobacteria</taxon>
        <taxon>Sphingomonadales</taxon>
        <taxon>Sphingosinicellaceae</taxon>
        <taxon>Sandarakinorhabdus</taxon>
    </lineage>
</organism>
<evidence type="ECO:0000256" key="2">
    <source>
        <dbReference type="ARBA" id="ARBA00007357"/>
    </source>
</evidence>
<dbReference type="PRINTS" id="PR00786">
    <property type="entry name" value="NEPRILYSIN"/>
</dbReference>
<dbReference type="PANTHER" id="PTHR11733">
    <property type="entry name" value="ZINC METALLOPROTEASE FAMILY M13 NEPRILYSIN-RELATED"/>
    <property type="match status" value="1"/>
</dbReference>
<dbReference type="InterPro" id="IPR024079">
    <property type="entry name" value="MetalloPept_cat_dom_sf"/>
</dbReference>
<dbReference type="Pfam" id="PF01431">
    <property type="entry name" value="Peptidase_M13"/>
    <property type="match status" value="1"/>
</dbReference>
<reference evidence="10" key="2">
    <citation type="submission" date="2020-09" db="EMBL/GenBank/DDBJ databases">
        <authorList>
            <person name="Sun Q."/>
            <person name="Zhou Y."/>
        </authorList>
    </citation>
    <scope>NUCLEOTIDE SEQUENCE</scope>
    <source>
        <strain evidence="10">CGMCC 1.15519</strain>
    </source>
</reference>
<keyword evidence="5" id="KW-0378">Hydrolase</keyword>
<dbReference type="GO" id="GO:0046872">
    <property type="term" value="F:metal ion binding"/>
    <property type="evidence" value="ECO:0007669"/>
    <property type="project" value="UniProtKB-KW"/>
</dbReference>
<dbReference type="SUPFAM" id="SSF55486">
    <property type="entry name" value="Metalloproteases ('zincins'), catalytic domain"/>
    <property type="match status" value="1"/>
</dbReference>
<comment type="similarity">
    <text evidence="2">Belongs to the peptidase M13 family.</text>
</comment>
<dbReference type="AlphaFoldDB" id="A0A916ZN28"/>
<dbReference type="InterPro" id="IPR018497">
    <property type="entry name" value="Peptidase_M13_C"/>
</dbReference>
<keyword evidence="7" id="KW-0482">Metalloprotease</keyword>
<accession>A0A916ZN28</accession>
<dbReference type="GO" id="GO:0016485">
    <property type="term" value="P:protein processing"/>
    <property type="evidence" value="ECO:0007669"/>
    <property type="project" value="TreeGrafter"/>
</dbReference>
<evidence type="ECO:0000313" key="11">
    <source>
        <dbReference type="Proteomes" id="UP000635071"/>
    </source>
</evidence>
<comment type="caution">
    <text evidence="10">The sequence shown here is derived from an EMBL/GenBank/DDBJ whole genome shotgun (WGS) entry which is preliminary data.</text>
</comment>
<dbReference type="Proteomes" id="UP000635071">
    <property type="component" value="Unassembled WGS sequence"/>
</dbReference>
<dbReference type="CDD" id="cd08662">
    <property type="entry name" value="M13"/>
    <property type="match status" value="1"/>
</dbReference>
<evidence type="ECO:0000256" key="6">
    <source>
        <dbReference type="ARBA" id="ARBA00022833"/>
    </source>
</evidence>
<dbReference type="PROSITE" id="PS51885">
    <property type="entry name" value="NEPRILYSIN"/>
    <property type="match status" value="1"/>
</dbReference>
<feature type="domain" description="Peptidase M13 N-terminal" evidence="9">
    <location>
        <begin position="35"/>
        <end position="415"/>
    </location>
</feature>
<dbReference type="EMBL" id="BMJM01000002">
    <property type="protein sequence ID" value="GGE04353.1"/>
    <property type="molecule type" value="Genomic_DNA"/>
</dbReference>
<evidence type="ECO:0000256" key="4">
    <source>
        <dbReference type="ARBA" id="ARBA00022723"/>
    </source>
</evidence>
<evidence type="ECO:0000256" key="5">
    <source>
        <dbReference type="ARBA" id="ARBA00022801"/>
    </source>
</evidence>
<evidence type="ECO:0000256" key="1">
    <source>
        <dbReference type="ARBA" id="ARBA00001947"/>
    </source>
</evidence>
<keyword evidence="6" id="KW-0862">Zinc</keyword>
<evidence type="ECO:0000256" key="3">
    <source>
        <dbReference type="ARBA" id="ARBA00022670"/>
    </source>
</evidence>
<dbReference type="Gene3D" id="3.40.390.10">
    <property type="entry name" value="Collagenase (Catalytic Domain)"/>
    <property type="match status" value="1"/>
</dbReference>
<evidence type="ECO:0000259" key="9">
    <source>
        <dbReference type="Pfam" id="PF05649"/>
    </source>
</evidence>
<dbReference type="Gene3D" id="1.10.1380.10">
    <property type="entry name" value="Neutral endopeptidase , domain2"/>
    <property type="match status" value="1"/>
</dbReference>
<gene>
    <name evidence="10" type="ORF">GCM10011529_08400</name>
</gene>
<protein>
    <submittedName>
        <fullName evidence="10">Peptidase M13</fullName>
    </submittedName>
</protein>
<evidence type="ECO:0000313" key="10">
    <source>
        <dbReference type="EMBL" id="GGE04353.1"/>
    </source>
</evidence>
<keyword evidence="4" id="KW-0479">Metal-binding</keyword>
<feature type="domain" description="Peptidase M13 C-terminal" evidence="8">
    <location>
        <begin position="467"/>
        <end position="666"/>
    </location>
</feature>
<dbReference type="GO" id="GO:0004222">
    <property type="term" value="F:metalloendopeptidase activity"/>
    <property type="evidence" value="ECO:0007669"/>
    <property type="project" value="InterPro"/>
</dbReference>
<keyword evidence="3" id="KW-0645">Protease</keyword>
<dbReference type="Pfam" id="PF05649">
    <property type="entry name" value="Peptidase_M13_N"/>
    <property type="match status" value="1"/>
</dbReference>
<evidence type="ECO:0000259" key="8">
    <source>
        <dbReference type="Pfam" id="PF01431"/>
    </source>
</evidence>
<dbReference type="InterPro" id="IPR042089">
    <property type="entry name" value="Peptidase_M13_dom_2"/>
</dbReference>